<evidence type="ECO:0000256" key="2">
    <source>
        <dbReference type="ARBA" id="ARBA00023015"/>
    </source>
</evidence>
<dbReference type="EMBL" id="VSSQ01018986">
    <property type="protein sequence ID" value="MPM62668.1"/>
    <property type="molecule type" value="Genomic_DNA"/>
</dbReference>
<evidence type="ECO:0000259" key="5">
    <source>
        <dbReference type="PROSITE" id="PS50931"/>
    </source>
</evidence>
<dbReference type="Gene3D" id="3.40.190.10">
    <property type="entry name" value="Periplasmic binding protein-like II"/>
    <property type="match status" value="2"/>
</dbReference>
<dbReference type="GO" id="GO:0005829">
    <property type="term" value="C:cytosol"/>
    <property type="evidence" value="ECO:0007669"/>
    <property type="project" value="TreeGrafter"/>
</dbReference>
<evidence type="ECO:0000256" key="4">
    <source>
        <dbReference type="ARBA" id="ARBA00023163"/>
    </source>
</evidence>
<dbReference type="Pfam" id="PF03466">
    <property type="entry name" value="LysR_substrate"/>
    <property type="match status" value="1"/>
</dbReference>
<dbReference type="InterPro" id="IPR000847">
    <property type="entry name" value="LysR_HTH_N"/>
</dbReference>
<proteinExistence type="inferred from homology"/>
<dbReference type="Gene3D" id="1.10.10.10">
    <property type="entry name" value="Winged helix-like DNA-binding domain superfamily/Winged helix DNA-binding domain"/>
    <property type="match status" value="1"/>
</dbReference>
<sequence length="307" mass="34501">MDIKQLIYFVEIAKEKSFTRAAANCYISQPALSKSIRQLEEELNSKLFIRDYTTFELTREGEILFADATEIISIFNNIKLRLELLRTRTEQPVKIAASPLLGNACFGSIIAAFCEQNPELAIDYYETDRISSSSPSDLKEMDLSILLLPRKAPELPGEFQLTDIIQCSLVGLVPRRQDTAPPAVLNLSVWKDTIITAGDVLHIIYANEYTQGGKKHVFSSSGADLVQKMALQKEGVLILPDFIARSLTGDTLYQLGPLEQEIVCRLVLITKRSARCSKLLDQLRDYIIKEFCRKYEPLPEGPDLPPS</sequence>
<dbReference type="InterPro" id="IPR036388">
    <property type="entry name" value="WH-like_DNA-bd_sf"/>
</dbReference>
<dbReference type="SUPFAM" id="SSF53850">
    <property type="entry name" value="Periplasmic binding protein-like II"/>
    <property type="match status" value="1"/>
</dbReference>
<feature type="domain" description="HTH lysR-type" evidence="5">
    <location>
        <begin position="1"/>
        <end position="58"/>
    </location>
</feature>
<comment type="caution">
    <text evidence="6">The sequence shown here is derived from an EMBL/GenBank/DDBJ whole genome shotgun (WGS) entry which is preliminary data.</text>
</comment>
<dbReference type="InterPro" id="IPR036390">
    <property type="entry name" value="WH_DNA-bd_sf"/>
</dbReference>
<comment type="similarity">
    <text evidence="1">Belongs to the LysR transcriptional regulatory family.</text>
</comment>
<organism evidence="6">
    <name type="scientific">bioreactor metagenome</name>
    <dbReference type="NCBI Taxonomy" id="1076179"/>
    <lineage>
        <taxon>unclassified sequences</taxon>
        <taxon>metagenomes</taxon>
        <taxon>ecological metagenomes</taxon>
    </lineage>
</organism>
<dbReference type="Pfam" id="PF00126">
    <property type="entry name" value="HTH_1"/>
    <property type="match status" value="1"/>
</dbReference>
<reference evidence="6" key="1">
    <citation type="submission" date="2019-08" db="EMBL/GenBank/DDBJ databases">
        <authorList>
            <person name="Kucharzyk K."/>
            <person name="Murdoch R.W."/>
            <person name="Higgins S."/>
            <person name="Loffler F."/>
        </authorList>
    </citation>
    <scope>NUCLEOTIDE SEQUENCE</scope>
</reference>
<evidence type="ECO:0000313" key="6">
    <source>
        <dbReference type="EMBL" id="MPM62668.1"/>
    </source>
</evidence>
<keyword evidence="3" id="KW-0238">DNA-binding</keyword>
<protein>
    <submittedName>
        <fullName evidence="6">HTH-type transcriptional regulator HdfR</fullName>
    </submittedName>
</protein>
<dbReference type="PANTHER" id="PTHR30419">
    <property type="entry name" value="HTH-TYPE TRANSCRIPTIONAL REGULATOR YBHD"/>
    <property type="match status" value="1"/>
</dbReference>
<keyword evidence="2" id="KW-0805">Transcription regulation</keyword>
<dbReference type="GO" id="GO:0003677">
    <property type="term" value="F:DNA binding"/>
    <property type="evidence" value="ECO:0007669"/>
    <property type="project" value="UniProtKB-KW"/>
</dbReference>
<dbReference type="InterPro" id="IPR050950">
    <property type="entry name" value="HTH-type_LysR_regulators"/>
</dbReference>
<accession>A0A645BC83</accession>
<dbReference type="GO" id="GO:0003700">
    <property type="term" value="F:DNA-binding transcription factor activity"/>
    <property type="evidence" value="ECO:0007669"/>
    <property type="project" value="InterPro"/>
</dbReference>
<dbReference type="SUPFAM" id="SSF46785">
    <property type="entry name" value="Winged helix' DNA-binding domain"/>
    <property type="match status" value="1"/>
</dbReference>
<evidence type="ECO:0000256" key="3">
    <source>
        <dbReference type="ARBA" id="ARBA00023125"/>
    </source>
</evidence>
<dbReference type="AlphaFoldDB" id="A0A645BC83"/>
<dbReference type="PRINTS" id="PR00039">
    <property type="entry name" value="HTHLYSR"/>
</dbReference>
<keyword evidence="4" id="KW-0804">Transcription</keyword>
<dbReference type="PROSITE" id="PS50931">
    <property type="entry name" value="HTH_LYSR"/>
    <property type="match status" value="1"/>
</dbReference>
<dbReference type="PANTHER" id="PTHR30419:SF8">
    <property type="entry name" value="NITROGEN ASSIMILATION TRANSCRIPTIONAL ACTIVATOR-RELATED"/>
    <property type="match status" value="1"/>
</dbReference>
<dbReference type="FunFam" id="1.10.10.10:FF:000001">
    <property type="entry name" value="LysR family transcriptional regulator"/>
    <property type="match status" value="1"/>
</dbReference>
<evidence type="ECO:0000256" key="1">
    <source>
        <dbReference type="ARBA" id="ARBA00009437"/>
    </source>
</evidence>
<gene>
    <name evidence="6" type="primary">hdfR_27</name>
    <name evidence="6" type="ORF">SDC9_109545</name>
</gene>
<dbReference type="InterPro" id="IPR005119">
    <property type="entry name" value="LysR_subst-bd"/>
</dbReference>
<name>A0A645BC83_9ZZZZ</name>